<accession>A0A8K0I1J6</accession>
<feature type="disulfide bond" evidence="1">
    <location>
        <begin position="116"/>
        <end position="126"/>
    </location>
</feature>
<reference evidence="4" key="2">
    <citation type="submission" date="2019-07" db="EMBL/GenBank/DDBJ databases">
        <authorList>
            <person name="Yang Y."/>
            <person name="Bocs S."/>
            <person name="Baudouin L."/>
        </authorList>
    </citation>
    <scope>NUCLEOTIDE SEQUENCE</scope>
    <source>
        <tissue evidence="4">Spear leaf of Hainan Tall coconut</tissue>
    </source>
</reference>
<evidence type="ECO:0000313" key="5">
    <source>
        <dbReference type="Proteomes" id="UP000797356"/>
    </source>
</evidence>
<dbReference type="SMART" id="SM00181">
    <property type="entry name" value="EGF"/>
    <property type="match status" value="2"/>
</dbReference>
<evidence type="ECO:0000256" key="2">
    <source>
        <dbReference type="SAM" id="SignalP"/>
    </source>
</evidence>
<evidence type="ECO:0000259" key="3">
    <source>
        <dbReference type="PROSITE" id="PS50026"/>
    </source>
</evidence>
<feature type="signal peptide" evidence="2">
    <location>
        <begin position="1"/>
        <end position="25"/>
    </location>
</feature>
<organism evidence="4 5">
    <name type="scientific">Cocos nucifera</name>
    <name type="common">Coconut palm</name>
    <dbReference type="NCBI Taxonomy" id="13894"/>
    <lineage>
        <taxon>Eukaryota</taxon>
        <taxon>Viridiplantae</taxon>
        <taxon>Streptophyta</taxon>
        <taxon>Embryophyta</taxon>
        <taxon>Tracheophyta</taxon>
        <taxon>Spermatophyta</taxon>
        <taxon>Magnoliopsida</taxon>
        <taxon>Liliopsida</taxon>
        <taxon>Arecaceae</taxon>
        <taxon>Arecoideae</taxon>
        <taxon>Cocoseae</taxon>
        <taxon>Attaleinae</taxon>
        <taxon>Cocos</taxon>
    </lineage>
</organism>
<protein>
    <submittedName>
        <fullName evidence="4">Sushi, nidogen and EGF-like domain-containing protein 1</fullName>
    </submittedName>
</protein>
<proteinExistence type="predicted"/>
<feature type="chain" id="PRO_5035431980" evidence="2">
    <location>
        <begin position="26"/>
        <end position="215"/>
    </location>
</feature>
<keyword evidence="5" id="KW-1185">Reference proteome</keyword>
<keyword evidence="2" id="KW-0732">Signal</keyword>
<name>A0A8K0I1J6_COCNU</name>
<evidence type="ECO:0000313" key="4">
    <source>
        <dbReference type="EMBL" id="KAG1334023.1"/>
    </source>
</evidence>
<dbReference type="PROSITE" id="PS50026">
    <property type="entry name" value="EGF_3"/>
    <property type="match status" value="1"/>
</dbReference>
<feature type="domain" description="EGF-like" evidence="3">
    <location>
        <begin position="112"/>
        <end position="148"/>
    </location>
</feature>
<dbReference type="PANTHER" id="PTHR33881">
    <property type="entry name" value="NEUROGENIC LOCUS NOTCH-LIKE PROTEIN"/>
    <property type="match status" value="1"/>
</dbReference>
<dbReference type="OrthoDB" id="1914642at2759"/>
<comment type="caution">
    <text evidence="1">Lacks conserved residue(s) required for the propagation of feature annotation.</text>
</comment>
<dbReference type="EMBL" id="CM017874">
    <property type="protein sequence ID" value="KAG1334023.1"/>
    <property type="molecule type" value="Genomic_DNA"/>
</dbReference>
<sequence>MGWAKVALILVALQATTLLLPRASADFLAPLIAPVLNASCDKVQCGKGTCKASLDQFVGYVCECNPGWSQFHIGDSFRFAPCVIPKCNISYSCNNHSEAPAPSSPHPTKPSMLDPCFWSNCGGGTCVNTSTIDYRCECKEGFSNLLNETRFPCYRDCSLGADCASLGITLSNSTPSASPPSLSDNGNSFAGDSFAPNNLLWLLVLMISFIMIRAS</sequence>
<evidence type="ECO:0000256" key="1">
    <source>
        <dbReference type="PROSITE-ProRule" id="PRU00076"/>
    </source>
</evidence>
<gene>
    <name evidence="4" type="ORF">COCNU_03G001420</name>
</gene>
<dbReference type="InterPro" id="IPR000742">
    <property type="entry name" value="EGF"/>
</dbReference>
<dbReference type="AlphaFoldDB" id="A0A8K0I1J6"/>
<reference evidence="4" key="1">
    <citation type="journal article" date="2017" name="Gigascience">
        <title>The genome draft of coconut (Cocos nucifera).</title>
        <authorList>
            <person name="Xiao Y."/>
            <person name="Xu P."/>
            <person name="Fan H."/>
            <person name="Baudouin L."/>
            <person name="Xia W."/>
            <person name="Bocs S."/>
            <person name="Xu J."/>
            <person name="Li Q."/>
            <person name="Guo A."/>
            <person name="Zhou L."/>
            <person name="Li J."/>
            <person name="Wu Y."/>
            <person name="Ma Z."/>
            <person name="Armero A."/>
            <person name="Issali A.E."/>
            <person name="Liu N."/>
            <person name="Peng M."/>
            <person name="Yang Y."/>
        </authorList>
    </citation>
    <scope>NUCLEOTIDE SEQUENCE</scope>
    <source>
        <tissue evidence="4">Spear leaf of Hainan Tall coconut</tissue>
    </source>
</reference>
<dbReference type="PANTHER" id="PTHR33881:SF17">
    <property type="entry name" value="EGF-LIKE DOMAIN-CONTAINING PROTEIN"/>
    <property type="match status" value="1"/>
</dbReference>
<dbReference type="Proteomes" id="UP000797356">
    <property type="component" value="Chromosome 3"/>
</dbReference>
<keyword evidence="1" id="KW-1015">Disulfide bond</keyword>
<keyword evidence="1" id="KW-0245">EGF-like domain</keyword>
<comment type="caution">
    <text evidence="4">The sequence shown here is derived from an EMBL/GenBank/DDBJ whole genome shotgun (WGS) entry which is preliminary data.</text>
</comment>